<dbReference type="AlphaFoldDB" id="A0A8C4S054"/>
<evidence type="ECO:0000256" key="1">
    <source>
        <dbReference type="ARBA" id="ARBA00004167"/>
    </source>
</evidence>
<evidence type="ECO:0000256" key="5">
    <source>
        <dbReference type="ARBA" id="ARBA00023163"/>
    </source>
</evidence>
<accession>A0A8C4S054</accession>
<dbReference type="SUPFAM" id="SSF57959">
    <property type="entry name" value="Leucine zipper domain"/>
    <property type="match status" value="1"/>
</dbReference>
<dbReference type="GO" id="GO:0016020">
    <property type="term" value="C:membrane"/>
    <property type="evidence" value="ECO:0007669"/>
    <property type="project" value="UniProtKB-SubCell"/>
</dbReference>
<dbReference type="GO" id="GO:0005634">
    <property type="term" value="C:nucleus"/>
    <property type="evidence" value="ECO:0007669"/>
    <property type="project" value="TreeGrafter"/>
</dbReference>
<dbReference type="Pfam" id="PF00170">
    <property type="entry name" value="bZIP_1"/>
    <property type="match status" value="1"/>
</dbReference>
<dbReference type="GO" id="GO:0000978">
    <property type="term" value="F:RNA polymerase II cis-regulatory region sequence-specific DNA binding"/>
    <property type="evidence" value="ECO:0007669"/>
    <property type="project" value="TreeGrafter"/>
</dbReference>
<evidence type="ECO:0000313" key="9">
    <source>
        <dbReference type="Ensembl" id="ENSECRP00000009337.1"/>
    </source>
</evidence>
<feature type="region of interest" description="Disordered" evidence="7">
    <location>
        <begin position="490"/>
        <end position="515"/>
    </location>
</feature>
<dbReference type="PANTHER" id="PTHR46164">
    <property type="entry name" value="ATF6, ISOFORM C"/>
    <property type="match status" value="1"/>
</dbReference>
<reference evidence="9" key="3">
    <citation type="submission" date="2025-09" db="UniProtKB">
        <authorList>
            <consortium name="Ensembl"/>
        </authorList>
    </citation>
    <scope>IDENTIFICATION</scope>
</reference>
<keyword evidence="3" id="KW-0805">Transcription regulation</keyword>
<name>A0A8C4S054_ERPCA</name>
<evidence type="ECO:0000256" key="6">
    <source>
        <dbReference type="ARBA" id="ARBA00023242"/>
    </source>
</evidence>
<keyword evidence="4" id="KW-0238">DNA-binding</keyword>
<dbReference type="GO" id="GO:0030968">
    <property type="term" value="P:endoplasmic reticulum unfolded protein response"/>
    <property type="evidence" value="ECO:0007669"/>
    <property type="project" value="TreeGrafter"/>
</dbReference>
<feature type="domain" description="BZIP" evidence="8">
    <location>
        <begin position="299"/>
        <end position="362"/>
    </location>
</feature>
<dbReference type="SMART" id="SM00338">
    <property type="entry name" value="BRLZ"/>
    <property type="match status" value="1"/>
</dbReference>
<evidence type="ECO:0000256" key="7">
    <source>
        <dbReference type="SAM" id="MobiDB-lite"/>
    </source>
</evidence>
<evidence type="ECO:0000256" key="3">
    <source>
        <dbReference type="ARBA" id="ARBA00023015"/>
    </source>
</evidence>
<organism evidence="9 10">
    <name type="scientific">Erpetoichthys calabaricus</name>
    <name type="common">Rope fish</name>
    <name type="synonym">Calamoichthys calabaricus</name>
    <dbReference type="NCBI Taxonomy" id="27687"/>
    <lineage>
        <taxon>Eukaryota</taxon>
        <taxon>Metazoa</taxon>
        <taxon>Chordata</taxon>
        <taxon>Craniata</taxon>
        <taxon>Vertebrata</taxon>
        <taxon>Euteleostomi</taxon>
        <taxon>Actinopterygii</taxon>
        <taxon>Polypteriformes</taxon>
        <taxon>Polypteridae</taxon>
        <taxon>Erpetoichthys</taxon>
    </lineage>
</organism>
<keyword evidence="10" id="KW-1185">Reference proteome</keyword>
<dbReference type="PANTHER" id="PTHR46164:SF1">
    <property type="entry name" value="CYCLIC AMP-DEPENDENT TRANSCRIPTION FACTOR ATF-6 ALPHA"/>
    <property type="match status" value="1"/>
</dbReference>
<dbReference type="GeneTree" id="ENSGT00940000159221"/>
<evidence type="ECO:0000256" key="2">
    <source>
        <dbReference type="ARBA" id="ARBA00009050"/>
    </source>
</evidence>
<comment type="subcellular location">
    <subcellularLocation>
        <location evidence="1">Membrane</location>
        <topology evidence="1">Single-pass membrane protein</topology>
    </subcellularLocation>
</comment>
<dbReference type="Proteomes" id="UP000694620">
    <property type="component" value="Chromosome 10"/>
</dbReference>
<feature type="compositionally biased region" description="Basic and acidic residues" evidence="7">
    <location>
        <begin position="504"/>
        <end position="515"/>
    </location>
</feature>
<dbReference type="PROSITE" id="PS50217">
    <property type="entry name" value="BZIP"/>
    <property type="match status" value="1"/>
</dbReference>
<evidence type="ECO:0000259" key="8">
    <source>
        <dbReference type="PROSITE" id="PS50217"/>
    </source>
</evidence>
<dbReference type="InterPro" id="IPR046347">
    <property type="entry name" value="bZIP_sf"/>
</dbReference>
<protein>
    <recommendedName>
        <fullName evidence="8">BZIP domain-containing protein</fullName>
    </recommendedName>
</protein>
<evidence type="ECO:0000313" key="10">
    <source>
        <dbReference type="Proteomes" id="UP000694620"/>
    </source>
</evidence>
<dbReference type="CDD" id="cd14700">
    <property type="entry name" value="bZIP_ATF6"/>
    <property type="match status" value="1"/>
</dbReference>
<dbReference type="Gene3D" id="1.20.5.170">
    <property type="match status" value="1"/>
</dbReference>
<proteinExistence type="inferred from homology"/>
<sequence length="660" mass="73753">MSKNIMSDLEIQMTSGSIISTNAVSDACIDQDGEWDYSLFDDIGDLGDTTELLQALEYEQYSKNEDGLDFDIDLLSWSSSAYDETASNYTDVDVTDILSPDSSACSVPSPSSVSSLSPYFVPEDLDISHTAQLSPVSLYSDTDSTCEVKASDKLQKSAKILSGKVSTNPPTRPIHFMPKINIKPKPVIAAVPLSHTTVQLPAKTIILQPLQTVLPLSKQQHVPIQPAFHTGQSVMLGQPTQVVQLTTPQIVTAQPVVTVPDPAIKHPEDNITSPKKMTFSKPVVQPSRTATVSDGDTNVLRRQQRMIKNRESASLSRKKKKEYLLTLEARLKLALSENVKLMNENGLLKKQLEGLLSENQNLKLTAPKRRTVCVMVFLAFLVLHISPLSIFEQNPGTKLSGGSVHHSRHLLEFSNVEGSKRGQEPTDFVIPPNKERVHIPNSDKKALMVVKKDPLLYISPPPCQPVINKTKSIRLAHELRGWVHRHEVERTKSRRVTNSQPRKHSGEHSEDKKAEVSPFLTVQYTDTAEKVSGSELQLYYATHRNYHDFFEEINRRGDTFYVVSFRRDHLLLPATSLNKGSRPKMSLVLPAIHLNESVIKNEDYEIMMQIDCEVMDTRILHIRTSSIPPFLRDSQGETWLPAGAMSACVCLRRSPNLSWS</sequence>
<gene>
    <name evidence="9" type="primary">atf6</name>
</gene>
<dbReference type="Ensembl" id="ENSECRT00000009488.1">
    <property type="protein sequence ID" value="ENSECRP00000009337.1"/>
    <property type="gene ID" value="ENSECRG00000006250.1"/>
</dbReference>
<reference evidence="9" key="2">
    <citation type="submission" date="2025-08" db="UniProtKB">
        <authorList>
            <consortium name="Ensembl"/>
        </authorList>
    </citation>
    <scope>IDENTIFICATION</scope>
</reference>
<dbReference type="InterPro" id="IPR004827">
    <property type="entry name" value="bZIP"/>
</dbReference>
<comment type="similarity">
    <text evidence="2">Belongs to the bZIP family. ATF subfamily.</text>
</comment>
<reference evidence="9" key="1">
    <citation type="submission" date="2021-06" db="EMBL/GenBank/DDBJ databases">
        <authorList>
            <consortium name="Wellcome Sanger Institute Data Sharing"/>
        </authorList>
    </citation>
    <scope>NUCLEOTIDE SEQUENCE [LARGE SCALE GENOMIC DNA]</scope>
</reference>
<dbReference type="InterPro" id="IPR051882">
    <property type="entry name" value="ATF_bZIP_TF"/>
</dbReference>
<keyword evidence="6" id="KW-0539">Nucleus</keyword>
<dbReference type="GO" id="GO:0000981">
    <property type="term" value="F:DNA-binding transcription factor activity, RNA polymerase II-specific"/>
    <property type="evidence" value="ECO:0007669"/>
    <property type="project" value="TreeGrafter"/>
</dbReference>
<keyword evidence="5" id="KW-0804">Transcription</keyword>
<evidence type="ECO:0000256" key="4">
    <source>
        <dbReference type="ARBA" id="ARBA00023125"/>
    </source>
</evidence>